<evidence type="ECO:0000313" key="1">
    <source>
        <dbReference type="EMBL" id="CAH9116165.1"/>
    </source>
</evidence>
<organism evidence="1 3">
    <name type="scientific">Cuscuta epithymum</name>
    <dbReference type="NCBI Taxonomy" id="186058"/>
    <lineage>
        <taxon>Eukaryota</taxon>
        <taxon>Viridiplantae</taxon>
        <taxon>Streptophyta</taxon>
        <taxon>Embryophyta</taxon>
        <taxon>Tracheophyta</taxon>
        <taxon>Spermatophyta</taxon>
        <taxon>Magnoliopsida</taxon>
        <taxon>eudicotyledons</taxon>
        <taxon>Gunneridae</taxon>
        <taxon>Pentapetalae</taxon>
        <taxon>asterids</taxon>
        <taxon>lamiids</taxon>
        <taxon>Solanales</taxon>
        <taxon>Convolvulaceae</taxon>
        <taxon>Cuscuteae</taxon>
        <taxon>Cuscuta</taxon>
        <taxon>Cuscuta subgen. Cuscuta</taxon>
    </lineage>
</organism>
<sequence>MSFIERKYLPVSFLSLPLALFGIRAYPLNLSMTLCLYVDSSSYQMYRSRAGIVVMKHGDIHGAQAIFHGDGANMASPRDKKTSKEMIDTIIHQPNHQNMKKS</sequence>
<reference evidence="1" key="1">
    <citation type="submission" date="2022-07" db="EMBL/GenBank/DDBJ databases">
        <authorList>
            <person name="Macas J."/>
            <person name="Novak P."/>
            <person name="Neumann P."/>
        </authorList>
    </citation>
    <scope>NUCLEOTIDE SEQUENCE</scope>
</reference>
<proteinExistence type="predicted"/>
<dbReference type="AlphaFoldDB" id="A0AAV0E3X9"/>
<gene>
    <name evidence="1" type="ORF">CEPIT_LOCUS21408</name>
    <name evidence="2" type="ORF">CEPIT_LOCUS44330</name>
</gene>
<dbReference type="EMBL" id="CAMAPF010001155">
    <property type="protein sequence ID" value="CAH9148208.1"/>
    <property type="molecule type" value="Genomic_DNA"/>
</dbReference>
<keyword evidence="3" id="KW-1185">Reference proteome</keyword>
<evidence type="ECO:0000313" key="3">
    <source>
        <dbReference type="Proteomes" id="UP001152523"/>
    </source>
</evidence>
<evidence type="ECO:0000313" key="2">
    <source>
        <dbReference type="EMBL" id="CAH9148208.1"/>
    </source>
</evidence>
<protein>
    <submittedName>
        <fullName evidence="1">Uncharacterized protein</fullName>
    </submittedName>
</protein>
<dbReference type="Proteomes" id="UP001152523">
    <property type="component" value="Unassembled WGS sequence"/>
</dbReference>
<name>A0AAV0E3X9_9ASTE</name>
<accession>A0AAV0E3X9</accession>
<dbReference type="EMBL" id="CAMAPF010000266">
    <property type="protein sequence ID" value="CAH9116165.1"/>
    <property type="molecule type" value="Genomic_DNA"/>
</dbReference>
<comment type="caution">
    <text evidence="1">The sequence shown here is derived from an EMBL/GenBank/DDBJ whole genome shotgun (WGS) entry which is preliminary data.</text>
</comment>